<evidence type="ECO:0000256" key="2">
    <source>
        <dbReference type="ARBA" id="ARBA00022729"/>
    </source>
</evidence>
<evidence type="ECO:0000256" key="3">
    <source>
        <dbReference type="SAM" id="SignalP"/>
    </source>
</evidence>
<dbReference type="EMBL" id="WJYN01000016">
    <property type="protein sequence ID" value="MRT01634.1"/>
    <property type="molecule type" value="Genomic_DNA"/>
</dbReference>
<reference evidence="4 5" key="1">
    <citation type="submission" date="2019-11" db="EMBL/GenBank/DDBJ databases">
        <title>Phenotypic characterization of an OXA-22 and OXA-60 co-producing Ralstonia pickettii clinical strain.</title>
        <authorList>
            <person name="He F."/>
        </authorList>
    </citation>
    <scope>NUCLEOTIDE SEQUENCE [LARGE SCALE GENOMIC DNA]</scope>
    <source>
        <strain evidence="4 5">PSLESD1</strain>
    </source>
</reference>
<feature type="signal peptide" evidence="3">
    <location>
        <begin position="1"/>
        <end position="26"/>
    </location>
</feature>
<dbReference type="InterPro" id="IPR038161">
    <property type="entry name" value="VirB9/CagX/TrbG_C_sf"/>
</dbReference>
<evidence type="ECO:0000313" key="4">
    <source>
        <dbReference type="EMBL" id="MRT01634.1"/>
    </source>
</evidence>
<feature type="chain" id="PRO_5030971342" evidence="3">
    <location>
        <begin position="27"/>
        <end position="140"/>
    </location>
</feature>
<name>A0A7X2HS95_RALPI</name>
<proteinExistence type="inferred from homology"/>
<protein>
    <submittedName>
        <fullName evidence="4">Lytic transglycosylase</fullName>
    </submittedName>
</protein>
<keyword evidence="2 3" id="KW-0732">Signal</keyword>
<comment type="caution">
    <text evidence="4">The sequence shown here is derived from an EMBL/GenBank/DDBJ whole genome shotgun (WGS) entry which is preliminary data.</text>
</comment>
<comment type="similarity">
    <text evidence="1">Belongs to the TrbG/VirB9 family.</text>
</comment>
<dbReference type="AlphaFoldDB" id="A0A7X2HS95"/>
<dbReference type="Pfam" id="PF03524">
    <property type="entry name" value="CagX"/>
    <property type="match status" value="1"/>
</dbReference>
<dbReference type="InterPro" id="IPR010258">
    <property type="entry name" value="Conjugal_tfr_TrbG/VirB9/CagX"/>
</dbReference>
<gene>
    <name evidence="4" type="ORF">GJQ57_23595</name>
</gene>
<dbReference type="CDD" id="cd06911">
    <property type="entry name" value="VirB9_CagX_TrbG"/>
    <property type="match status" value="1"/>
</dbReference>
<sequence length="140" mass="15314">MLPMKSFARFFYALLLAAVLPASAFAAPTAYNFGWTTAGAEMVKPFQVFDDGQYIYVQFDDPAHVPAILTETPNGTALLSWRRSYPYIVISYPANVLIFRTGNQEARATRWYVDGVPQVVLRGTAAPVKTTGAAASQGNE</sequence>
<dbReference type="InterPro" id="IPR033645">
    <property type="entry name" value="VirB9/CagX/TrbG_C"/>
</dbReference>
<evidence type="ECO:0000313" key="5">
    <source>
        <dbReference type="Proteomes" id="UP000441032"/>
    </source>
</evidence>
<dbReference type="Gene3D" id="2.60.40.2500">
    <property type="match status" value="1"/>
</dbReference>
<dbReference type="Proteomes" id="UP000441032">
    <property type="component" value="Unassembled WGS sequence"/>
</dbReference>
<accession>A0A7X2HS95</accession>
<organism evidence="4 5">
    <name type="scientific">Ralstonia pickettii</name>
    <name type="common">Burkholderia pickettii</name>
    <dbReference type="NCBI Taxonomy" id="329"/>
    <lineage>
        <taxon>Bacteria</taxon>
        <taxon>Pseudomonadati</taxon>
        <taxon>Pseudomonadota</taxon>
        <taxon>Betaproteobacteria</taxon>
        <taxon>Burkholderiales</taxon>
        <taxon>Burkholderiaceae</taxon>
        <taxon>Ralstonia</taxon>
    </lineage>
</organism>
<evidence type="ECO:0000256" key="1">
    <source>
        <dbReference type="ARBA" id="ARBA00006135"/>
    </source>
</evidence>